<keyword evidence="2" id="KW-0413">Isomerase</keyword>
<sequence length="254" mass="29665">MQIGAQLYTVRERMENKKDILEGLKRVADMGYRCVQVSGIGKKQAMPPEELREACDALSLKIVITHNDPERLLYDTDAVIRENKIMGSQYLGIGSMPERYRNADWIDHFAKDYRDIAKKIADNGMLFMYHNHQLEFENLDGRLIMEHLLEDFPADEMGITFDIFWALVGGCDVYQWMDILKDRIHCVHMKDMSVRNRERIMKPVLEGNMNYGAIFQALEKTCCQYMMVEQDICEGSPYDCLKRSYDNIAKFGYR</sequence>
<evidence type="ECO:0000259" key="1">
    <source>
        <dbReference type="Pfam" id="PF01261"/>
    </source>
</evidence>
<protein>
    <submittedName>
        <fullName evidence="2">Sugar phosphate isomerase/epimerase</fullName>
    </submittedName>
</protein>
<dbReference type="Proteomes" id="UP000886785">
    <property type="component" value="Unassembled WGS sequence"/>
</dbReference>
<dbReference type="Gene3D" id="3.20.20.150">
    <property type="entry name" value="Divalent-metal-dependent TIM barrel enzymes"/>
    <property type="match status" value="1"/>
</dbReference>
<evidence type="ECO:0000313" key="3">
    <source>
        <dbReference type="Proteomes" id="UP000886785"/>
    </source>
</evidence>
<reference evidence="2" key="2">
    <citation type="journal article" date="2021" name="PeerJ">
        <title>Extensive microbial diversity within the chicken gut microbiome revealed by metagenomics and culture.</title>
        <authorList>
            <person name="Gilroy R."/>
            <person name="Ravi A."/>
            <person name="Getino M."/>
            <person name="Pursley I."/>
            <person name="Horton D.L."/>
            <person name="Alikhan N.F."/>
            <person name="Baker D."/>
            <person name="Gharbi K."/>
            <person name="Hall N."/>
            <person name="Watson M."/>
            <person name="Adriaenssens E.M."/>
            <person name="Foster-Nyarko E."/>
            <person name="Jarju S."/>
            <person name="Secka A."/>
            <person name="Antonio M."/>
            <person name="Oren A."/>
            <person name="Chaudhuri R.R."/>
            <person name="La Ragione R."/>
            <person name="Hildebrand F."/>
            <person name="Pallen M.J."/>
        </authorList>
    </citation>
    <scope>NUCLEOTIDE SEQUENCE</scope>
    <source>
        <strain evidence="2">ChiSjej1B19-7085</strain>
    </source>
</reference>
<name>A0A9D1DQH8_9FIRM</name>
<dbReference type="InterPro" id="IPR050312">
    <property type="entry name" value="IolE/XylAMocC-like"/>
</dbReference>
<dbReference type="PANTHER" id="PTHR12110:SF41">
    <property type="entry name" value="INOSOSE DEHYDRATASE"/>
    <property type="match status" value="1"/>
</dbReference>
<accession>A0A9D1DQH8</accession>
<dbReference type="Pfam" id="PF01261">
    <property type="entry name" value="AP_endonuc_2"/>
    <property type="match status" value="1"/>
</dbReference>
<reference evidence="2" key="1">
    <citation type="submission" date="2020-10" db="EMBL/GenBank/DDBJ databases">
        <authorList>
            <person name="Gilroy R."/>
        </authorList>
    </citation>
    <scope>NUCLEOTIDE SEQUENCE</scope>
    <source>
        <strain evidence="2">ChiSjej1B19-7085</strain>
    </source>
</reference>
<dbReference type="InterPro" id="IPR036237">
    <property type="entry name" value="Xyl_isomerase-like_sf"/>
</dbReference>
<proteinExistence type="predicted"/>
<organism evidence="2 3">
    <name type="scientific">Candidatus Gallacutalibacter pullicola</name>
    <dbReference type="NCBI Taxonomy" id="2840830"/>
    <lineage>
        <taxon>Bacteria</taxon>
        <taxon>Bacillati</taxon>
        <taxon>Bacillota</taxon>
        <taxon>Clostridia</taxon>
        <taxon>Eubacteriales</taxon>
        <taxon>Candidatus Gallacutalibacter</taxon>
    </lineage>
</organism>
<dbReference type="PANTHER" id="PTHR12110">
    <property type="entry name" value="HYDROXYPYRUVATE ISOMERASE"/>
    <property type="match status" value="1"/>
</dbReference>
<dbReference type="InterPro" id="IPR013022">
    <property type="entry name" value="Xyl_isomerase-like_TIM-brl"/>
</dbReference>
<dbReference type="SUPFAM" id="SSF51658">
    <property type="entry name" value="Xylose isomerase-like"/>
    <property type="match status" value="1"/>
</dbReference>
<comment type="caution">
    <text evidence="2">The sequence shown here is derived from an EMBL/GenBank/DDBJ whole genome shotgun (WGS) entry which is preliminary data.</text>
</comment>
<dbReference type="EMBL" id="DVHF01000062">
    <property type="protein sequence ID" value="HIR57088.1"/>
    <property type="molecule type" value="Genomic_DNA"/>
</dbReference>
<gene>
    <name evidence="2" type="ORF">IAA54_05415</name>
</gene>
<evidence type="ECO:0000313" key="2">
    <source>
        <dbReference type="EMBL" id="HIR57088.1"/>
    </source>
</evidence>
<feature type="domain" description="Xylose isomerase-like TIM barrel" evidence="1">
    <location>
        <begin position="25"/>
        <end position="229"/>
    </location>
</feature>
<dbReference type="GO" id="GO:0016853">
    <property type="term" value="F:isomerase activity"/>
    <property type="evidence" value="ECO:0007669"/>
    <property type="project" value="UniProtKB-KW"/>
</dbReference>
<dbReference type="AlphaFoldDB" id="A0A9D1DQH8"/>